<sequence>MNDDLIKYNDDETVNVPFGRVAEWYISKHPLLKNIKLKCQSRKKTPELFKENIITVDRVEGAVDYIEWRTNKGETKSTNRIDDIVHLTPMGEEYVKEIEAGKRKDRLCWSWTMYCAGGNSCQRECGNIGSCKENCANRNFPNNIKNSHDMHLCKVRVISESKLSWLKTSKPLRIKIIGSHLPANALNTHIPNSSKLNLTREIRDKIILNRRSDYKTVKEIKMTLLAPYNGANEETLRNVLNEQREICNDTKLRGFIKRDDRRLKENSGSWTILHYLVTEILKLKGYVLYYQQPDPLAPEDHPDHYYQLTLSNDLWLKNGQKFGNFCIGLDGKYDLNNDHAPILTMIVENNTGCATPLAFGLSNKENNWTIRLAIQAIKQNIPCSRSECNHEWYYQDLPSGKGFERISNCANIQLWNPLAMIDKHRPSRIVIQSLLRGSILCWFHIMKTIGENFSQWNIPCLFCNFYPLAIAFKIVGRSRSVKQCEELAIEYKKFINSLDLANNVKQKIINDIYNNWISDEWILGFIDAGRLPQTLQDNPMTTNNFTERMNRSIETNHSGIKTVVNFVERLYGLKLNRENITERSGETIFEAGLSTLFDAQSIEQENQSKHISSDKLRRLNLGRLYFLMGYVKSSNNNNYFYVKKHNQLNVLESSYDGSFVKMDDNIIEKLYPLYQKFAKNHYSVVPELEGYYLTNIFSGECLICLDYIWNGSFRDVCKHCHAARIYKESLNAENLFDYSQEVKNQLVTYFKNKERVISAENKNKLIYEGDTHVAYNEILRLFELQGTKIFWSDNKPLKLNRDPFRPELNNKRDFNAIGAPPKPSAKPRKPSRILCNSILEEDKENKETFSTQQRKTKRTRRQIRTYKENSKDNGNNKNNENNLGPSVPDVNLPASYNIKFDLNPSFNSQPTLQPTLYNIPYYTNTNTSLPTSIYSQSTFSSTNAIPNSNYTSFNIPQDQLAYSYPSIPNDLGQFSYNNQIELSNSYSYSFNQAPDNNFSDNNTFSQKHF</sequence>
<gene>
    <name evidence="2" type="ORF">GLOIN_2v1566756</name>
</gene>
<proteinExistence type="predicted"/>
<accession>A0A2P4QCB4</accession>
<comment type="caution">
    <text evidence="2">The sequence shown here is derived from an EMBL/GenBank/DDBJ whole genome shotgun (WGS) entry which is preliminary data.</text>
</comment>
<name>A0A2P4QCB4_RHIID</name>
<protein>
    <submittedName>
        <fullName evidence="2">Uncharacterized protein</fullName>
    </submittedName>
</protein>
<reference evidence="2 3" key="2">
    <citation type="journal article" date="2018" name="New Phytol.">
        <title>High intraspecific genome diversity in the model arbuscular mycorrhizal symbiont Rhizophagus irregularis.</title>
        <authorList>
            <person name="Chen E.C.H."/>
            <person name="Morin E."/>
            <person name="Beaudet D."/>
            <person name="Noel J."/>
            <person name="Yildirir G."/>
            <person name="Ndikumana S."/>
            <person name="Charron P."/>
            <person name="St-Onge C."/>
            <person name="Giorgi J."/>
            <person name="Kruger M."/>
            <person name="Marton T."/>
            <person name="Ropars J."/>
            <person name="Grigoriev I.V."/>
            <person name="Hainaut M."/>
            <person name="Henrissat B."/>
            <person name="Roux C."/>
            <person name="Martin F."/>
            <person name="Corradi N."/>
        </authorList>
    </citation>
    <scope>NUCLEOTIDE SEQUENCE [LARGE SCALE GENOMIC DNA]</scope>
    <source>
        <strain evidence="2 3">DAOM 197198</strain>
    </source>
</reference>
<reference evidence="2 3" key="1">
    <citation type="journal article" date="2013" name="Proc. Natl. Acad. Sci. U.S.A.">
        <title>Genome of an arbuscular mycorrhizal fungus provides insight into the oldest plant symbiosis.</title>
        <authorList>
            <person name="Tisserant E."/>
            <person name="Malbreil M."/>
            <person name="Kuo A."/>
            <person name="Kohler A."/>
            <person name="Symeonidi A."/>
            <person name="Balestrini R."/>
            <person name="Charron P."/>
            <person name="Duensing N."/>
            <person name="Frei Dit Frey N."/>
            <person name="Gianinazzi-Pearson V."/>
            <person name="Gilbert L.B."/>
            <person name="Handa Y."/>
            <person name="Herr J.R."/>
            <person name="Hijri M."/>
            <person name="Koul R."/>
            <person name="Kawaguchi M."/>
            <person name="Krajinski F."/>
            <person name="Lammers P.J."/>
            <person name="Masclaux F.G."/>
            <person name="Murat C."/>
            <person name="Morin E."/>
            <person name="Ndikumana S."/>
            <person name="Pagni M."/>
            <person name="Petitpierre D."/>
            <person name="Requena N."/>
            <person name="Rosikiewicz P."/>
            <person name="Riley R."/>
            <person name="Saito K."/>
            <person name="San Clemente H."/>
            <person name="Shapiro H."/>
            <person name="van Tuinen D."/>
            <person name="Becard G."/>
            <person name="Bonfante P."/>
            <person name="Paszkowski U."/>
            <person name="Shachar-Hill Y.Y."/>
            <person name="Tuskan G.A."/>
            <person name="Young P.W."/>
            <person name="Sanders I.R."/>
            <person name="Henrissat B."/>
            <person name="Rensing S.A."/>
            <person name="Grigoriev I.V."/>
            <person name="Corradi N."/>
            <person name="Roux C."/>
            <person name="Martin F."/>
        </authorList>
    </citation>
    <scope>NUCLEOTIDE SEQUENCE [LARGE SCALE GENOMIC DNA]</scope>
    <source>
        <strain evidence="2 3">DAOM 197198</strain>
    </source>
</reference>
<feature type="compositionally biased region" description="Basic residues" evidence="1">
    <location>
        <begin position="854"/>
        <end position="864"/>
    </location>
</feature>
<dbReference type="VEuPathDB" id="FungiDB:RhiirFUN_020764"/>
<dbReference type="AlphaFoldDB" id="A0A2P4QCB4"/>
<feature type="compositionally biased region" description="Low complexity" evidence="1">
    <location>
        <begin position="872"/>
        <end position="882"/>
    </location>
</feature>
<evidence type="ECO:0000313" key="2">
    <source>
        <dbReference type="EMBL" id="POG75262.1"/>
    </source>
</evidence>
<feature type="region of interest" description="Disordered" evidence="1">
    <location>
        <begin position="844"/>
        <end position="888"/>
    </location>
</feature>
<feature type="region of interest" description="Disordered" evidence="1">
    <location>
        <begin position="801"/>
        <end position="831"/>
    </location>
</feature>
<feature type="compositionally biased region" description="Basic and acidic residues" evidence="1">
    <location>
        <begin position="801"/>
        <end position="814"/>
    </location>
</feature>
<organism evidence="2 3">
    <name type="scientific">Rhizophagus irregularis (strain DAOM 181602 / DAOM 197198 / MUCL 43194)</name>
    <name type="common">Arbuscular mycorrhizal fungus</name>
    <name type="synonym">Glomus intraradices</name>
    <dbReference type="NCBI Taxonomy" id="747089"/>
    <lineage>
        <taxon>Eukaryota</taxon>
        <taxon>Fungi</taxon>
        <taxon>Fungi incertae sedis</taxon>
        <taxon>Mucoromycota</taxon>
        <taxon>Glomeromycotina</taxon>
        <taxon>Glomeromycetes</taxon>
        <taxon>Glomerales</taxon>
        <taxon>Glomeraceae</taxon>
        <taxon>Rhizophagus</taxon>
    </lineage>
</organism>
<evidence type="ECO:0000313" key="3">
    <source>
        <dbReference type="Proteomes" id="UP000018888"/>
    </source>
</evidence>
<evidence type="ECO:0000256" key="1">
    <source>
        <dbReference type="SAM" id="MobiDB-lite"/>
    </source>
</evidence>
<dbReference type="EMBL" id="AUPC02000062">
    <property type="protein sequence ID" value="POG75262.1"/>
    <property type="molecule type" value="Genomic_DNA"/>
</dbReference>
<keyword evidence="3" id="KW-1185">Reference proteome</keyword>
<dbReference type="Proteomes" id="UP000018888">
    <property type="component" value="Unassembled WGS sequence"/>
</dbReference>